<feature type="transmembrane region" description="Helical" evidence="1">
    <location>
        <begin position="9"/>
        <end position="31"/>
    </location>
</feature>
<dbReference type="RefSeq" id="WP_119570430.1">
    <property type="nucleotide sequence ID" value="NZ_CP021235.1"/>
</dbReference>
<evidence type="ECO:0000313" key="3">
    <source>
        <dbReference type="Proteomes" id="UP000266292"/>
    </source>
</evidence>
<feature type="transmembrane region" description="Helical" evidence="1">
    <location>
        <begin position="182"/>
        <end position="204"/>
    </location>
</feature>
<dbReference type="KEGG" id="pact:CA264_06825"/>
<dbReference type="OrthoDB" id="2827525at2"/>
<feature type="transmembrane region" description="Helical" evidence="1">
    <location>
        <begin position="81"/>
        <end position="99"/>
    </location>
</feature>
<accession>A0A1X9YQM5</accession>
<gene>
    <name evidence="2" type="ORF">CA264_06825</name>
</gene>
<feature type="transmembrane region" description="Helical" evidence="1">
    <location>
        <begin position="357"/>
        <end position="383"/>
    </location>
</feature>
<evidence type="ECO:0000313" key="2">
    <source>
        <dbReference type="EMBL" id="ARS35177.1"/>
    </source>
</evidence>
<feature type="transmembrane region" description="Helical" evidence="1">
    <location>
        <begin position="389"/>
        <end position="410"/>
    </location>
</feature>
<keyword evidence="1" id="KW-0472">Membrane</keyword>
<organism evidence="2 3">
    <name type="scientific">Pontibacter actiniarum</name>
    <dbReference type="NCBI Taxonomy" id="323450"/>
    <lineage>
        <taxon>Bacteria</taxon>
        <taxon>Pseudomonadati</taxon>
        <taxon>Bacteroidota</taxon>
        <taxon>Cytophagia</taxon>
        <taxon>Cytophagales</taxon>
        <taxon>Hymenobacteraceae</taxon>
        <taxon>Pontibacter</taxon>
    </lineage>
</organism>
<feature type="transmembrane region" description="Helical" evidence="1">
    <location>
        <begin position="105"/>
        <end position="122"/>
    </location>
</feature>
<name>A0A1X9YQM5_9BACT</name>
<dbReference type="EMBL" id="CP021235">
    <property type="protein sequence ID" value="ARS35177.1"/>
    <property type="molecule type" value="Genomic_DNA"/>
</dbReference>
<keyword evidence="1" id="KW-1133">Transmembrane helix</keyword>
<feature type="transmembrane region" description="Helical" evidence="1">
    <location>
        <begin position="273"/>
        <end position="294"/>
    </location>
</feature>
<protein>
    <recommendedName>
        <fullName evidence="4">Cytochrome oxidase subunit I profile domain-containing protein</fullName>
    </recommendedName>
</protein>
<feature type="transmembrane region" description="Helical" evidence="1">
    <location>
        <begin position="51"/>
        <end position="69"/>
    </location>
</feature>
<evidence type="ECO:0008006" key="4">
    <source>
        <dbReference type="Google" id="ProtNLM"/>
    </source>
</evidence>
<feature type="transmembrane region" description="Helical" evidence="1">
    <location>
        <begin position="218"/>
        <end position="238"/>
    </location>
</feature>
<reference evidence="3" key="1">
    <citation type="submission" date="2017-05" db="EMBL/GenBank/DDBJ databases">
        <authorList>
            <person name="Ray J."/>
            <person name="Price M."/>
            <person name="Deutschbauer A."/>
        </authorList>
    </citation>
    <scope>NUCLEOTIDE SEQUENCE [LARGE SCALE GENOMIC DNA]</scope>
    <source>
        <strain evidence="3">DSM 19842</strain>
    </source>
</reference>
<dbReference type="Proteomes" id="UP000266292">
    <property type="component" value="Chromosome"/>
</dbReference>
<feature type="transmembrane region" description="Helical" evidence="1">
    <location>
        <begin position="143"/>
        <end position="162"/>
    </location>
</feature>
<feature type="transmembrane region" description="Helical" evidence="1">
    <location>
        <begin position="314"/>
        <end position="337"/>
    </location>
</feature>
<evidence type="ECO:0000256" key="1">
    <source>
        <dbReference type="SAM" id="Phobius"/>
    </source>
</evidence>
<feature type="transmembrane region" description="Helical" evidence="1">
    <location>
        <begin position="244"/>
        <end position="266"/>
    </location>
</feature>
<keyword evidence="1" id="KW-0812">Transmembrane</keyword>
<sequence length="430" mass="48604">MNIQSKRNWLLVALFNLVVVAFLGLLLRWMFVAPVAGINYKYLLHGHSHVALLGWLYSAVFVALVAFFLPPALQQKKTYTWQFWLSQGTVLGMLLSFPVQGYGPVSIFFSTAHILMSYWFTYQFLKDGKAAQLGQGKHQQSYAFVKAALFFLVLSSLGPWAMGPIMATGQSGSELYFNAIYFYLHFQYNGWFTFAVLGLLFWLLEQYKVNFSVKYGRLFFRLMFWSCLPAYLLSVLWIKPAAVVYAVGGAAALAQVVALVVLLLLVNSISKQVLALFSNWSRFILVLAGMAFTAKILMQLTTGIPYMADLAYRLRFFIIGYLHLVLIGFVSMFLFAFFAQQGWLSFKQGMSRWGMGFFLAAFAGTEALLFLQGIFFWLGVGAIPAYHKLLFGLSICLPVGILLFFVAQVWRKEVYISEGKAAKELQHQTS</sequence>
<proteinExistence type="predicted"/>
<dbReference type="AlphaFoldDB" id="A0A1X9YQM5"/>
<dbReference type="STRING" id="709015.GCA_000472485_01364"/>
<keyword evidence="3" id="KW-1185">Reference proteome</keyword>